<gene>
    <name evidence="4" type="ORF">BH720_01405</name>
</gene>
<dbReference type="InterPro" id="IPR002502">
    <property type="entry name" value="Amidase_domain"/>
</dbReference>
<evidence type="ECO:0000313" key="4">
    <source>
        <dbReference type="EMBL" id="OEJ77112.1"/>
    </source>
</evidence>
<sequence length="369" mass="41177">MLKVTQVPQQVAVEETFYIEGIASTEHIGKNLVLTVDNRYQFPGSVVKPDGTWRFAFRFLQQGDRAMEVAGSGEQIGFTILVTPTNPKPPSSPRLSFTTIPATMMAEERFTLAGEAKDYPDGSELVLLVDGKYEIARPRTSFQKWSTLVFFHQPGQRVVELVGSEQDRARVTLNIQPPRFKVSVITRSTWINSPTPARIAALQPRRLTLHHTFMRPTLAASATVAQESQRMRDLYADHVNGNGWDDVGYHYIIMPSGRIFEGRSELKRGAHDVINDGLGIAFDGDYTRNSITEAQYQSAVQLCALLCYRCSIDNPLTLVPTPTDTFGTRLLPRIIGHRDRVATTCPGSEGGRTIRMEEIRQAVAKLLRG</sequence>
<dbReference type="EMBL" id="MJGC01000016">
    <property type="protein sequence ID" value="OEJ77112.1"/>
    <property type="molecule type" value="Genomic_DNA"/>
</dbReference>
<dbReference type="GO" id="GO:0008745">
    <property type="term" value="F:N-acetylmuramoyl-L-alanine amidase activity"/>
    <property type="evidence" value="ECO:0007669"/>
    <property type="project" value="InterPro"/>
</dbReference>
<dbReference type="InterPro" id="IPR015510">
    <property type="entry name" value="PGRP"/>
</dbReference>
<dbReference type="InterPro" id="IPR006619">
    <property type="entry name" value="PGRP_domain_met/bac"/>
</dbReference>
<dbReference type="GO" id="GO:0009253">
    <property type="term" value="P:peptidoglycan catabolic process"/>
    <property type="evidence" value="ECO:0007669"/>
    <property type="project" value="InterPro"/>
</dbReference>
<feature type="domain" description="N-acetylmuramoyl-L-alanine amidase" evidence="2">
    <location>
        <begin position="192"/>
        <end position="347"/>
    </location>
</feature>
<protein>
    <recommendedName>
        <fullName evidence="5">N-acetylmuramoyl-L-alanine amidase</fullName>
    </recommendedName>
</protein>
<proteinExistence type="inferred from homology"/>
<dbReference type="OrthoDB" id="9811296at2"/>
<dbReference type="Pfam" id="PF01510">
    <property type="entry name" value="Amidase_2"/>
    <property type="match status" value="1"/>
</dbReference>
<dbReference type="RefSeq" id="WP_069965352.1">
    <property type="nucleotide sequence ID" value="NZ_CM124774.1"/>
</dbReference>
<name>A0A1E5QR32_9CYAN</name>
<accession>A0A1E5QR32</accession>
<evidence type="ECO:0000259" key="3">
    <source>
        <dbReference type="SMART" id="SM00701"/>
    </source>
</evidence>
<dbReference type="PANTHER" id="PTHR11022:SF41">
    <property type="entry name" value="PEPTIDOGLYCAN-RECOGNITION PROTEIN LC-RELATED"/>
    <property type="match status" value="1"/>
</dbReference>
<dbReference type="SMART" id="SM00701">
    <property type="entry name" value="PGRP"/>
    <property type="match status" value="1"/>
</dbReference>
<dbReference type="PANTHER" id="PTHR11022">
    <property type="entry name" value="PEPTIDOGLYCAN RECOGNITION PROTEIN"/>
    <property type="match status" value="1"/>
</dbReference>
<evidence type="ECO:0008006" key="5">
    <source>
        <dbReference type="Google" id="ProtNLM"/>
    </source>
</evidence>
<evidence type="ECO:0000259" key="2">
    <source>
        <dbReference type="SMART" id="SM00644"/>
    </source>
</evidence>
<dbReference type="CDD" id="cd06583">
    <property type="entry name" value="PGRP"/>
    <property type="match status" value="1"/>
</dbReference>
<comment type="similarity">
    <text evidence="1">Belongs to the N-acetylmuramoyl-L-alanine amidase 2 family.</text>
</comment>
<dbReference type="SUPFAM" id="SSF55846">
    <property type="entry name" value="N-acetylmuramoyl-L-alanine amidase-like"/>
    <property type="match status" value="1"/>
</dbReference>
<dbReference type="InterPro" id="IPR036505">
    <property type="entry name" value="Amidase/PGRP_sf"/>
</dbReference>
<dbReference type="STRING" id="1781255.BH720_01405"/>
<organism evidence="4">
    <name type="scientific">Desertifilum tharense IPPAS B-1220</name>
    <dbReference type="NCBI Taxonomy" id="1781255"/>
    <lineage>
        <taxon>Bacteria</taxon>
        <taxon>Bacillati</taxon>
        <taxon>Cyanobacteriota</taxon>
        <taxon>Cyanophyceae</taxon>
        <taxon>Desertifilales</taxon>
        <taxon>Desertifilaceae</taxon>
        <taxon>Desertifilum</taxon>
    </lineage>
</organism>
<comment type="caution">
    <text evidence="4">The sequence shown here is derived from an EMBL/GenBank/DDBJ whole genome shotgun (WGS) entry which is preliminary data.</text>
</comment>
<dbReference type="Gene3D" id="3.40.80.10">
    <property type="entry name" value="Peptidoglycan recognition protein-like"/>
    <property type="match status" value="1"/>
</dbReference>
<evidence type="ECO:0000256" key="1">
    <source>
        <dbReference type="ARBA" id="ARBA00007553"/>
    </source>
</evidence>
<feature type="domain" description="Peptidoglycan recognition protein family" evidence="3">
    <location>
        <begin position="182"/>
        <end position="323"/>
    </location>
</feature>
<dbReference type="GO" id="GO:0008270">
    <property type="term" value="F:zinc ion binding"/>
    <property type="evidence" value="ECO:0007669"/>
    <property type="project" value="InterPro"/>
</dbReference>
<dbReference type="SMART" id="SM00644">
    <property type="entry name" value="Ami_2"/>
    <property type="match status" value="1"/>
</dbReference>
<dbReference type="AlphaFoldDB" id="A0A1E5QR32"/>
<reference evidence="4" key="1">
    <citation type="submission" date="2016-09" db="EMBL/GenBank/DDBJ databases">
        <title>Draft genome of thermotolerant cyanobacterium Desertifilum sp. strain IPPAS B-1220.</title>
        <authorList>
            <person name="Sinetova M.A."/>
            <person name="Bolakhan K."/>
            <person name="Zayadan B.K."/>
            <person name="Mironov K.S."/>
            <person name="Ustinova V."/>
            <person name="Kupriyanova E.V."/>
            <person name="Sidorov R.A."/>
            <person name="Skrypnik A.N."/>
            <person name="Gogoleva N.E."/>
            <person name="Gogolev Y.V."/>
            <person name="Los D.A."/>
        </authorList>
    </citation>
    <scope>NUCLEOTIDE SEQUENCE [LARGE SCALE GENOMIC DNA]</scope>
    <source>
        <strain evidence="4">IPPAS B-1220</strain>
    </source>
</reference>